<reference evidence="1 2" key="1">
    <citation type="submission" date="2024-08" db="EMBL/GenBank/DDBJ databases">
        <title>Two novel Cytobacillus novel species.</title>
        <authorList>
            <person name="Liu G."/>
        </authorList>
    </citation>
    <scope>NUCLEOTIDE SEQUENCE [LARGE SCALE GENOMIC DNA]</scope>
    <source>
        <strain evidence="1 2">FJAT-53684</strain>
    </source>
</reference>
<evidence type="ECO:0000313" key="2">
    <source>
        <dbReference type="Proteomes" id="UP001601058"/>
    </source>
</evidence>
<dbReference type="EMBL" id="JBIACJ010000003">
    <property type="protein sequence ID" value="MFE8696251.1"/>
    <property type="molecule type" value="Genomic_DNA"/>
</dbReference>
<dbReference type="Proteomes" id="UP001601058">
    <property type="component" value="Unassembled WGS sequence"/>
</dbReference>
<protein>
    <recommendedName>
        <fullName evidence="3">Transposase zinc-binding domain-containing protein</fullName>
    </recommendedName>
</protein>
<organism evidence="1 2">
    <name type="scientific">Cytobacillus mangrovibacter</name>
    <dbReference type="NCBI Taxonomy" id="3299024"/>
    <lineage>
        <taxon>Bacteria</taxon>
        <taxon>Bacillati</taxon>
        <taxon>Bacillota</taxon>
        <taxon>Bacilli</taxon>
        <taxon>Bacillales</taxon>
        <taxon>Bacillaceae</taxon>
        <taxon>Cytobacillus</taxon>
    </lineage>
</organism>
<dbReference type="RefSeq" id="WP_389217852.1">
    <property type="nucleotide sequence ID" value="NZ_JBIACJ010000003.1"/>
</dbReference>
<evidence type="ECO:0008006" key="3">
    <source>
        <dbReference type="Google" id="ProtNLM"/>
    </source>
</evidence>
<proteinExistence type="predicted"/>
<name>A0ABW6JWI4_9BACI</name>
<comment type="caution">
    <text evidence="1">The sequence shown here is derived from an EMBL/GenBank/DDBJ whole genome shotgun (WGS) entry which is preliminary data.</text>
</comment>
<accession>A0ABW6JWI4</accession>
<sequence>MDFYDEYSAYMPIDQLKMEDGYGHDFENKECPHLLTCNTCGHDEVRLIKE</sequence>
<evidence type="ECO:0000313" key="1">
    <source>
        <dbReference type="EMBL" id="MFE8696251.1"/>
    </source>
</evidence>
<gene>
    <name evidence="1" type="ORF">ACFYKT_07775</name>
</gene>
<keyword evidence="2" id="KW-1185">Reference proteome</keyword>